<dbReference type="OrthoDB" id="2567806at2759"/>
<comment type="caution">
    <text evidence="3">The sequence shown here is derived from an EMBL/GenBank/DDBJ whole genome shotgun (WGS) entry which is preliminary data.</text>
</comment>
<feature type="domain" description="Ribosome maturation protein SDO1/SBDS N-terminal" evidence="2">
    <location>
        <begin position="8"/>
        <end position="101"/>
    </location>
</feature>
<dbReference type="SUPFAM" id="SSF89895">
    <property type="entry name" value="FYSH domain"/>
    <property type="match status" value="1"/>
</dbReference>
<organism evidence="3 4">
    <name type="scientific">Stachybotrys elegans</name>
    <dbReference type="NCBI Taxonomy" id="80388"/>
    <lineage>
        <taxon>Eukaryota</taxon>
        <taxon>Fungi</taxon>
        <taxon>Dikarya</taxon>
        <taxon>Ascomycota</taxon>
        <taxon>Pezizomycotina</taxon>
        <taxon>Sordariomycetes</taxon>
        <taxon>Hypocreomycetidae</taxon>
        <taxon>Hypocreales</taxon>
        <taxon>Stachybotryaceae</taxon>
        <taxon>Stachybotrys</taxon>
    </lineage>
</organism>
<evidence type="ECO:0000313" key="3">
    <source>
        <dbReference type="EMBL" id="KAH7326484.1"/>
    </source>
</evidence>
<gene>
    <name evidence="3" type="ORF">B0I35DRAFT_475130</name>
</gene>
<evidence type="ECO:0000259" key="2">
    <source>
        <dbReference type="Pfam" id="PF01172"/>
    </source>
</evidence>
<accession>A0A8K0SZT4</accession>
<feature type="region of interest" description="Disordered" evidence="1">
    <location>
        <begin position="98"/>
        <end position="117"/>
    </location>
</feature>
<dbReference type="Pfam" id="PF01172">
    <property type="entry name" value="SBDS_N"/>
    <property type="match status" value="1"/>
</dbReference>
<dbReference type="EMBL" id="JAGPNK010000002">
    <property type="protein sequence ID" value="KAH7326484.1"/>
    <property type="molecule type" value="Genomic_DNA"/>
</dbReference>
<dbReference type="AlphaFoldDB" id="A0A8K0SZT4"/>
<keyword evidence="4" id="KW-1185">Reference proteome</keyword>
<name>A0A8K0SZT4_9HYPO</name>
<sequence>MTRGEATQTKVHFKSDKGDSEDFIVFVDDADLYKKWLSDKSIPLAHFVSRFSVFTTHKQGAQGTYDTASKSTLAAHFDTEDEDEVIKKILQQGSAQVMEMPARQGNKNDSMGAMVAH</sequence>
<evidence type="ECO:0000313" key="4">
    <source>
        <dbReference type="Proteomes" id="UP000813444"/>
    </source>
</evidence>
<dbReference type="Gene3D" id="3.30.1250.10">
    <property type="entry name" value="Ribosome maturation protein SBDS, N-terminal domain"/>
    <property type="match status" value="1"/>
</dbReference>
<dbReference type="Proteomes" id="UP000813444">
    <property type="component" value="Unassembled WGS sequence"/>
</dbReference>
<reference evidence="3" key="1">
    <citation type="journal article" date="2021" name="Nat. Commun.">
        <title>Genetic determinants of endophytism in the Arabidopsis root mycobiome.</title>
        <authorList>
            <person name="Mesny F."/>
            <person name="Miyauchi S."/>
            <person name="Thiergart T."/>
            <person name="Pickel B."/>
            <person name="Atanasova L."/>
            <person name="Karlsson M."/>
            <person name="Huettel B."/>
            <person name="Barry K.W."/>
            <person name="Haridas S."/>
            <person name="Chen C."/>
            <person name="Bauer D."/>
            <person name="Andreopoulos W."/>
            <person name="Pangilinan J."/>
            <person name="LaButti K."/>
            <person name="Riley R."/>
            <person name="Lipzen A."/>
            <person name="Clum A."/>
            <person name="Drula E."/>
            <person name="Henrissat B."/>
            <person name="Kohler A."/>
            <person name="Grigoriev I.V."/>
            <person name="Martin F.M."/>
            <person name="Hacquard S."/>
        </authorList>
    </citation>
    <scope>NUCLEOTIDE SEQUENCE</scope>
    <source>
        <strain evidence="3">MPI-CAGE-CH-0235</strain>
    </source>
</reference>
<dbReference type="InterPro" id="IPR036786">
    <property type="entry name" value="Ribosome_mat_SBDS_N_sf"/>
</dbReference>
<dbReference type="InterPro" id="IPR019783">
    <property type="entry name" value="SDO1/SBDS_N"/>
</dbReference>
<evidence type="ECO:0000256" key="1">
    <source>
        <dbReference type="SAM" id="MobiDB-lite"/>
    </source>
</evidence>
<proteinExistence type="predicted"/>
<protein>
    <submittedName>
        <fullName evidence="3">Ribosome maturation protein</fullName>
    </submittedName>
</protein>